<sequence>MKNLIYLLTLFTILISCSESEGPTPPNTPETPEAIEQGAQSFSIGNKEITAKNPSGLTAKEYIPAYVFVSVETENGNKIFDRQRLTVIANDDDYVTEEIMLDPGTYTLTEFIVVDSDDLVISLVPKATSALSQFTGTSLPFDFTVQEADSKNTTIENIDAAGYSWVAFGYEEDDLVFPDAESFFMLTVDDTEHLTTKTIEIKSLTGSTYRIDWGDGTEDEYVSTLSGMDINNALSHDYEEQGVYEIKIFGAVEVIEYLSFNNSDQEQNLQTNITSAEIDKLILLKTCEFYAGALTSLDTSNNSALEKLSVGYNQITNLNLSNNVNLKTLWARHNQLTQIDVSENADLESLSISGNQISTLDISNNAMLKSLLASENNFTSFDFTNNSALESIDLSDNSLTNIDVSQNLNLRQIRVGRNNLTGVDLSNNSELGSLELYGNQITAIDLTANIKLRELYMENNLLTDLDLSKNVELITLDIENNNFSQIDITQNPNIFVLEVGGNQFLAPELDQMISFIYDQAVLNSTTLGYIDFKNNPGTDSIDQTTIAKINELALDYQWTFNNN</sequence>
<dbReference type="PROSITE" id="PS51450">
    <property type="entry name" value="LRR"/>
    <property type="match status" value="2"/>
</dbReference>
<keyword evidence="1" id="KW-0433">Leucine-rich repeat</keyword>
<dbReference type="InterPro" id="IPR025875">
    <property type="entry name" value="Leu-rich_rpt_4"/>
</dbReference>
<dbReference type="Gene3D" id="3.80.10.10">
    <property type="entry name" value="Ribonuclease Inhibitor"/>
    <property type="match status" value="1"/>
</dbReference>
<dbReference type="PROSITE" id="PS51257">
    <property type="entry name" value="PROKAR_LIPOPROTEIN"/>
    <property type="match status" value="1"/>
</dbReference>
<protein>
    <recommendedName>
        <fullName evidence="6">PKD domain-containing protein</fullName>
    </recommendedName>
</protein>
<dbReference type="KEGG" id="mut:GVT53_07755"/>
<evidence type="ECO:0000256" key="2">
    <source>
        <dbReference type="ARBA" id="ARBA00022737"/>
    </source>
</evidence>
<dbReference type="AlphaFoldDB" id="A0A6G7J196"/>
<evidence type="ECO:0000256" key="3">
    <source>
        <dbReference type="SAM" id="SignalP"/>
    </source>
</evidence>
<keyword evidence="3" id="KW-0732">Signal</keyword>
<dbReference type="Proteomes" id="UP000502928">
    <property type="component" value="Chromosome"/>
</dbReference>
<dbReference type="Pfam" id="PF12799">
    <property type="entry name" value="LRR_4"/>
    <property type="match status" value="1"/>
</dbReference>
<dbReference type="SUPFAM" id="SSF52058">
    <property type="entry name" value="L domain-like"/>
    <property type="match status" value="1"/>
</dbReference>
<keyword evidence="5" id="KW-1185">Reference proteome</keyword>
<dbReference type="PANTHER" id="PTHR47566">
    <property type="match status" value="1"/>
</dbReference>
<evidence type="ECO:0000256" key="1">
    <source>
        <dbReference type="ARBA" id="ARBA00022614"/>
    </source>
</evidence>
<dbReference type="RefSeq" id="WP_166248109.1">
    <property type="nucleotide sequence ID" value="NZ_CP049616.1"/>
</dbReference>
<feature type="chain" id="PRO_5026223872" description="PKD domain-containing protein" evidence="3">
    <location>
        <begin position="22"/>
        <end position="563"/>
    </location>
</feature>
<dbReference type="InterPro" id="IPR001611">
    <property type="entry name" value="Leu-rich_rpt"/>
</dbReference>
<keyword evidence="2" id="KW-0677">Repeat</keyword>
<proteinExistence type="predicted"/>
<dbReference type="InterPro" id="IPR052574">
    <property type="entry name" value="CDIRP"/>
</dbReference>
<dbReference type="InterPro" id="IPR032675">
    <property type="entry name" value="LRR_dom_sf"/>
</dbReference>
<reference evidence="4 5" key="1">
    <citation type="submission" date="2020-02" db="EMBL/GenBank/DDBJ databases">
        <title>Complete genome of Muricauda sp. 501str8.</title>
        <authorList>
            <person name="Dong B."/>
            <person name="Zhu S."/>
            <person name="Yang J."/>
            <person name="Chen J."/>
        </authorList>
    </citation>
    <scope>NUCLEOTIDE SEQUENCE [LARGE SCALE GENOMIC DNA]</scope>
    <source>
        <strain evidence="4 5">501str8</strain>
    </source>
</reference>
<gene>
    <name evidence="4" type="ORF">GVT53_07755</name>
</gene>
<dbReference type="GO" id="GO:0035591">
    <property type="term" value="F:signaling adaptor activity"/>
    <property type="evidence" value="ECO:0007669"/>
    <property type="project" value="TreeGrafter"/>
</dbReference>
<feature type="signal peptide" evidence="3">
    <location>
        <begin position="1"/>
        <end position="21"/>
    </location>
</feature>
<evidence type="ECO:0008006" key="6">
    <source>
        <dbReference type="Google" id="ProtNLM"/>
    </source>
</evidence>
<organism evidence="4 5">
    <name type="scientific">Flagellimonas oceani</name>
    <dbReference type="NCBI Taxonomy" id="2698672"/>
    <lineage>
        <taxon>Bacteria</taxon>
        <taxon>Pseudomonadati</taxon>
        <taxon>Bacteroidota</taxon>
        <taxon>Flavobacteriia</taxon>
        <taxon>Flavobacteriales</taxon>
        <taxon>Flavobacteriaceae</taxon>
        <taxon>Flagellimonas</taxon>
    </lineage>
</organism>
<dbReference type="EMBL" id="CP049616">
    <property type="protein sequence ID" value="QII44575.1"/>
    <property type="molecule type" value="Genomic_DNA"/>
</dbReference>
<evidence type="ECO:0000313" key="5">
    <source>
        <dbReference type="Proteomes" id="UP000502928"/>
    </source>
</evidence>
<name>A0A6G7J196_9FLAO</name>
<evidence type="ECO:0000313" key="4">
    <source>
        <dbReference type="EMBL" id="QII44575.1"/>
    </source>
</evidence>
<dbReference type="SMART" id="SM00365">
    <property type="entry name" value="LRR_SD22"/>
    <property type="match status" value="5"/>
</dbReference>
<accession>A0A6G7J196</accession>
<dbReference type="PANTHER" id="PTHR47566:SF1">
    <property type="entry name" value="PROTEIN NUD1"/>
    <property type="match status" value="1"/>
</dbReference>